<organism evidence="1">
    <name type="scientific">Triticum urartu</name>
    <name type="common">Red wild einkorn</name>
    <name type="synonym">Crithodium urartu</name>
    <dbReference type="NCBI Taxonomy" id="4572"/>
    <lineage>
        <taxon>Eukaryota</taxon>
        <taxon>Viridiplantae</taxon>
        <taxon>Streptophyta</taxon>
        <taxon>Embryophyta</taxon>
        <taxon>Tracheophyta</taxon>
        <taxon>Spermatophyta</taxon>
        <taxon>Magnoliopsida</taxon>
        <taxon>Liliopsida</taxon>
        <taxon>Poales</taxon>
        <taxon>Poaceae</taxon>
        <taxon>BOP clade</taxon>
        <taxon>Pooideae</taxon>
        <taxon>Triticodae</taxon>
        <taxon>Triticeae</taxon>
        <taxon>Triticinae</taxon>
        <taxon>Triticum</taxon>
    </lineage>
</organism>
<dbReference type="EMBL" id="KD184833">
    <property type="protein sequence ID" value="EMS54194.1"/>
    <property type="molecule type" value="Genomic_DNA"/>
</dbReference>
<reference evidence="1" key="1">
    <citation type="journal article" date="2013" name="Nature">
        <title>Draft genome of the wheat A-genome progenitor Triticum urartu.</title>
        <authorList>
            <person name="Ling H.Q."/>
            <person name="Zhao S."/>
            <person name="Liu D."/>
            <person name="Wang J."/>
            <person name="Sun H."/>
            <person name="Zhang C."/>
            <person name="Fan H."/>
            <person name="Li D."/>
            <person name="Dong L."/>
            <person name="Tao Y."/>
            <person name="Gao C."/>
            <person name="Wu H."/>
            <person name="Li Y."/>
            <person name="Cui Y."/>
            <person name="Guo X."/>
            <person name="Zheng S."/>
            <person name="Wang B."/>
            <person name="Yu K."/>
            <person name="Liang Q."/>
            <person name="Yang W."/>
            <person name="Lou X."/>
            <person name="Chen J."/>
            <person name="Feng M."/>
            <person name="Jian J."/>
            <person name="Zhang X."/>
            <person name="Luo G."/>
            <person name="Jiang Y."/>
            <person name="Liu J."/>
            <person name="Wang Z."/>
            <person name="Sha Y."/>
            <person name="Zhang B."/>
            <person name="Wu H."/>
            <person name="Tang D."/>
            <person name="Shen Q."/>
            <person name="Xue P."/>
            <person name="Zou S."/>
            <person name="Wang X."/>
            <person name="Liu X."/>
            <person name="Wang F."/>
            <person name="Yang Y."/>
            <person name="An X."/>
            <person name="Dong Z."/>
            <person name="Zhang K."/>
            <person name="Zhang X."/>
            <person name="Luo M.C."/>
            <person name="Dvorak J."/>
            <person name="Tong Y."/>
            <person name="Wang J."/>
            <person name="Yang H."/>
            <person name="Li Z."/>
            <person name="Wang D."/>
            <person name="Zhang A."/>
            <person name="Wang J."/>
        </authorList>
    </citation>
    <scope>NUCLEOTIDE SEQUENCE</scope>
</reference>
<protein>
    <submittedName>
        <fullName evidence="1">Uncharacterized protein</fullName>
    </submittedName>
</protein>
<evidence type="ECO:0000313" key="1">
    <source>
        <dbReference type="EMBL" id="EMS54194.1"/>
    </source>
</evidence>
<dbReference type="AlphaFoldDB" id="M8A1D9"/>
<accession>M8A1D9</accession>
<sequence length="133" mass="13526">MAEGLPSGGSERRRPGRTAVTAVVNATWRQSDEAEGSSHPTAGAAEKETRSDCAQALAGRSRGEPAARAMASRVGPRDAAVQQQLGAGGEGGDLAIVETGCIRGGSKAETRPAIPSPAQVGISFRIFLAMAVL</sequence>
<gene>
    <name evidence="1" type="ORF">TRIUR3_27193</name>
</gene>
<proteinExistence type="predicted"/>
<name>M8A1D9_TRIUA</name>